<evidence type="ECO:0000259" key="10">
    <source>
        <dbReference type="Pfam" id="PF06808"/>
    </source>
</evidence>
<organism evidence="11 12">
    <name type="scientific">Derxia gummosa DSM 723</name>
    <dbReference type="NCBI Taxonomy" id="1121388"/>
    <lineage>
        <taxon>Bacteria</taxon>
        <taxon>Pseudomonadati</taxon>
        <taxon>Pseudomonadota</taxon>
        <taxon>Betaproteobacteria</taxon>
        <taxon>Burkholderiales</taxon>
        <taxon>Alcaligenaceae</taxon>
        <taxon>Derxia</taxon>
    </lineage>
</organism>
<evidence type="ECO:0000256" key="1">
    <source>
        <dbReference type="ARBA" id="ARBA00004429"/>
    </source>
</evidence>
<reference evidence="12" key="5">
    <citation type="submission" date="2025-08" db="UniProtKB">
        <authorList>
            <consortium name="RefSeq"/>
        </authorList>
    </citation>
    <scope>IDENTIFICATION</scope>
</reference>
<dbReference type="InterPro" id="IPR010656">
    <property type="entry name" value="DctM"/>
</dbReference>
<feature type="transmembrane region" description="Helical" evidence="9">
    <location>
        <begin position="106"/>
        <end position="136"/>
    </location>
</feature>
<feature type="transmembrane region" description="Helical" evidence="9">
    <location>
        <begin position="262"/>
        <end position="284"/>
    </location>
</feature>
<dbReference type="PANTHER" id="PTHR33362">
    <property type="entry name" value="SIALIC ACID TRAP TRANSPORTER PERMEASE PROTEIN SIAT-RELATED"/>
    <property type="match status" value="1"/>
</dbReference>
<reference evidence="12" key="1">
    <citation type="journal article" date="1997" name="J. Bacteriol.">
        <title>TRAP transporters: a new family of periplasmic solute transport systems encoded by the dctPQM genes of Rhodobacter capsulatus and by homologs in diverse gram-negative bacteria.</title>
        <authorList>
            <person name="Forward J.A."/>
            <person name="Behrendt M.C."/>
            <person name="Wyborn N.R."/>
            <person name="Cross R."/>
            <person name="Kelly D.J."/>
        </authorList>
    </citation>
    <scope>NUCLEOTIDE SEQUENCE</scope>
</reference>
<reference evidence="12" key="4">
    <citation type="journal article" date="2011" name="FEMS Microbiol. Rev.">
        <title>Tripartite ATP-independent periplasmic (TRAP) transporters in bacteria and archaea.</title>
        <authorList>
            <person name="Mulligan C."/>
            <person name="Fischer M."/>
            <person name="Thomas G.H."/>
        </authorList>
    </citation>
    <scope>NUCLEOTIDE SEQUENCE</scope>
</reference>
<feature type="transmembrane region" description="Helical" evidence="9">
    <location>
        <begin position="452"/>
        <end position="470"/>
    </location>
</feature>
<keyword evidence="5 9" id="KW-1133">Transmembrane helix</keyword>
<feature type="transmembrane region" description="Helical" evidence="9">
    <location>
        <begin position="395"/>
        <end position="413"/>
    </location>
</feature>
<feature type="transmembrane region" description="Helical" evidence="9">
    <location>
        <begin position="230"/>
        <end position="250"/>
    </location>
</feature>
<evidence type="ECO:0000256" key="5">
    <source>
        <dbReference type="ARBA" id="ARBA00022989"/>
    </source>
</evidence>
<evidence type="ECO:0000256" key="3">
    <source>
        <dbReference type="ARBA" id="ARBA00022519"/>
    </source>
</evidence>
<feature type="transmembrane region" description="Helical" evidence="9">
    <location>
        <begin position="354"/>
        <end position="375"/>
    </location>
</feature>
<accession>A0A8B6X3E0</accession>
<dbReference type="RefSeq" id="WP_028311213.1">
    <property type="nucleotide sequence ID" value="NZ_AXWS01000008.1"/>
</dbReference>
<dbReference type="Pfam" id="PF06808">
    <property type="entry name" value="DctM"/>
    <property type="match status" value="1"/>
</dbReference>
<evidence type="ECO:0000313" key="12">
    <source>
        <dbReference type="RefSeq" id="WP_028311213.1"/>
    </source>
</evidence>
<feature type="compositionally biased region" description="Basic and acidic residues" evidence="8">
    <location>
        <begin position="577"/>
        <end position="592"/>
    </location>
</feature>
<evidence type="ECO:0000256" key="6">
    <source>
        <dbReference type="ARBA" id="ARBA00023136"/>
    </source>
</evidence>
<comment type="subcellular location">
    <subcellularLocation>
        <location evidence="1 7">Cell inner membrane</location>
        <topology evidence="1 7">Multi-pass membrane protein</topology>
    </subcellularLocation>
</comment>
<feature type="transmembrane region" description="Helical" evidence="9">
    <location>
        <begin position="324"/>
        <end position="342"/>
    </location>
</feature>
<keyword evidence="3 7" id="KW-0997">Cell inner membrane</keyword>
<protein>
    <submittedName>
        <fullName evidence="12">TRAP transporter large permease</fullName>
    </submittedName>
</protein>
<evidence type="ECO:0000256" key="8">
    <source>
        <dbReference type="SAM" id="MobiDB-lite"/>
    </source>
</evidence>
<evidence type="ECO:0000256" key="4">
    <source>
        <dbReference type="ARBA" id="ARBA00022692"/>
    </source>
</evidence>
<feature type="transmembrane region" description="Helical" evidence="9">
    <location>
        <begin position="490"/>
        <end position="511"/>
    </location>
</feature>
<proteinExistence type="predicted"/>
<keyword evidence="6 9" id="KW-0472">Membrane</keyword>
<evidence type="ECO:0000256" key="2">
    <source>
        <dbReference type="ARBA" id="ARBA00022475"/>
    </source>
</evidence>
<reference evidence="12" key="3">
    <citation type="journal article" date="2001" name="FEMS Microbiol. Rev.">
        <title>The tripartite ATP-independent periplasmic (TRAP) transporters of bacteria and archaea.</title>
        <authorList>
            <person name="Kelly D.J."/>
            <person name="Thomas G.H."/>
        </authorList>
    </citation>
    <scope>NUCLEOTIDE SEQUENCE</scope>
</reference>
<evidence type="ECO:0000256" key="9">
    <source>
        <dbReference type="SAM" id="Phobius"/>
    </source>
</evidence>
<dbReference type="OrthoDB" id="9796052at2"/>
<dbReference type="InterPro" id="IPR004681">
    <property type="entry name" value="TRAP_DctM"/>
</dbReference>
<keyword evidence="2" id="KW-1003">Cell membrane</keyword>
<feature type="transmembrane region" description="Helical" evidence="9">
    <location>
        <begin position="68"/>
        <end position="86"/>
    </location>
</feature>
<dbReference type="Proteomes" id="UP000675920">
    <property type="component" value="Unplaced"/>
</dbReference>
<dbReference type="PANTHER" id="PTHR33362:SF7">
    <property type="entry name" value="SLL1103 PROTEIN"/>
    <property type="match status" value="1"/>
</dbReference>
<feature type="transmembrane region" description="Helical" evidence="9">
    <location>
        <begin position="148"/>
        <end position="172"/>
    </location>
</feature>
<feature type="domain" description="TRAP C4-dicarboxylate transport system permease DctM subunit" evidence="10">
    <location>
        <begin position="14"/>
        <end position="514"/>
    </location>
</feature>
<keyword evidence="11" id="KW-1185">Reference proteome</keyword>
<name>A0A8B6X3E0_9BURK</name>
<feature type="transmembrane region" description="Helical" evidence="9">
    <location>
        <begin position="14"/>
        <end position="47"/>
    </location>
</feature>
<feature type="transmembrane region" description="Helical" evidence="9">
    <location>
        <begin position="296"/>
        <end position="318"/>
    </location>
</feature>
<keyword evidence="7" id="KW-0813">Transport</keyword>
<reference evidence="12" key="2">
    <citation type="journal article" date="1999" name="Microbiology">
        <title>TRAP transporters: an ancient family of extracytoplasmic solute-receptor-dependent secondary active transporters.</title>
        <authorList>
            <person name="Rabus R."/>
            <person name="Jack D.L."/>
            <person name="Kelly D.J."/>
            <person name="Saier M.H. Jr."/>
        </authorList>
    </citation>
    <scope>NUCLEOTIDE SEQUENCE</scope>
</reference>
<dbReference type="AlphaFoldDB" id="A0A8B6X3E0"/>
<comment type="function">
    <text evidence="7">Part of the tripartite ATP-independent periplasmic (TRAP) transport system.</text>
</comment>
<evidence type="ECO:0000256" key="7">
    <source>
        <dbReference type="RuleBase" id="RU369079"/>
    </source>
</evidence>
<keyword evidence="4 9" id="KW-0812">Transmembrane</keyword>
<feature type="region of interest" description="Disordered" evidence="8">
    <location>
        <begin position="530"/>
        <end position="592"/>
    </location>
</feature>
<feature type="transmembrane region" description="Helical" evidence="9">
    <location>
        <begin position="187"/>
        <end position="209"/>
    </location>
</feature>
<feature type="compositionally biased region" description="Low complexity" evidence="8">
    <location>
        <begin position="554"/>
        <end position="572"/>
    </location>
</feature>
<sequence length="592" mass="63208">MTEFLASNMAPVMFGGLIFFLLVGFPVAFSLAACGLFFSIVGIELGVLPPSLMQALPLRIFGIMQNETLLAIPFFTFMGLILERSGMAEDLLDTIGQLFGPIRGGLAYAVIFVGAMLAATTGVVAASVISMGLISLPIMLRYGYDRRVASGVIAASGTLAQIIPPSLVLIIMADQLGKSVGDLYKGAFVPGFVLTGLYVGYILLVTIFRPQMAPALPAEARTIREDDGTSGLKSLGVLTVVSTAAAIFFAKSRPAATPTDELIVTSMCVGIGIAFVLSLANKLFRLRLLSNMAERVTFVLIPPLALIFLVLGTIFLGVATPTEGGAMGAVGALIMAFSRRRLDIKLMKQAMDSTLKLSCFVVFILLGSTVFSLVFQGVDGPRWVEHLLTQLPGGQLGFLIVVNLLIFVLAFFLDFFELSFIVVPLLGPVAEKLGIDLVWFGVLLAVNMQTSFMHPPFGFALFYLRSVAPIKDYIDRITGKQVARIETTQIYWGAVPFVIIQIVMVGLIIAFPGIVGTTAVEAGTIDPDKALQEMTTPGGEDPFAPQPYETPAEPGAAPRSDGAAPAAPATEPAPEEDPMKALERELKNEKKN</sequence>
<feature type="transmembrane region" description="Helical" evidence="9">
    <location>
        <begin position="420"/>
        <end position="446"/>
    </location>
</feature>
<evidence type="ECO:0000313" key="11">
    <source>
        <dbReference type="Proteomes" id="UP000675920"/>
    </source>
</evidence>
<dbReference type="GO" id="GO:0005886">
    <property type="term" value="C:plasma membrane"/>
    <property type="evidence" value="ECO:0007669"/>
    <property type="project" value="UniProtKB-SubCell"/>
</dbReference>
<dbReference type="GO" id="GO:0022857">
    <property type="term" value="F:transmembrane transporter activity"/>
    <property type="evidence" value="ECO:0007669"/>
    <property type="project" value="UniProtKB-UniRule"/>
</dbReference>